<dbReference type="Gene3D" id="1.10.10.10">
    <property type="entry name" value="Winged helix-like DNA-binding domain superfamily/Winged helix DNA-binding domain"/>
    <property type="match status" value="2"/>
</dbReference>
<comment type="caution">
    <text evidence="7">The sequence shown here is derived from an EMBL/GenBank/DDBJ whole genome shotgun (WGS) entry which is preliminary data.</text>
</comment>
<sequence>MNAAPVTTIDDTTDLLEKAADADAQERTVLEDQLVHRYLGLATHLAGRYVGRGADREDLVQVASFALVKAIRGFHHDRGEFVPFATVTILGEIKKYFRDYCWGVRPPRRVQQLQADMAAATERRMHSYAHTPDDADLAAELGTEVADIREAQAARSCFSPSSLDQPIRIGGRPLGEGLPVEESAYDFIEEWVSVAPLCQRLTDAERELLYLRFVEDKSQQEIAAIIGVSQMQVSRRLSKLLESLRSEVLESSAA</sequence>
<feature type="domain" description="RNA polymerase sigma-70 region 4" evidence="6">
    <location>
        <begin position="199"/>
        <end position="245"/>
    </location>
</feature>
<feature type="domain" description="RNA polymerase sigma-70 region 2" evidence="5">
    <location>
        <begin position="34"/>
        <end position="99"/>
    </location>
</feature>
<dbReference type="Gene3D" id="1.20.120.1810">
    <property type="match status" value="1"/>
</dbReference>
<evidence type="ECO:0000313" key="7">
    <source>
        <dbReference type="EMBL" id="MDR7085435.1"/>
    </source>
</evidence>
<name>A0ABU1UJU2_9ACTN</name>
<dbReference type="InterPro" id="IPR007630">
    <property type="entry name" value="RNA_pol_sigma70_r4"/>
</dbReference>
<proteinExistence type="predicted"/>
<evidence type="ECO:0000256" key="1">
    <source>
        <dbReference type="ARBA" id="ARBA00023015"/>
    </source>
</evidence>
<keyword evidence="3" id="KW-0238">DNA-binding</keyword>
<evidence type="ECO:0000313" key="8">
    <source>
        <dbReference type="Proteomes" id="UP001257739"/>
    </source>
</evidence>
<dbReference type="Pfam" id="PF04542">
    <property type="entry name" value="Sigma70_r2"/>
    <property type="match status" value="1"/>
</dbReference>
<gene>
    <name evidence="7" type="ORF">J2X11_000274</name>
</gene>
<keyword evidence="2" id="KW-0731">Sigma factor</keyword>
<evidence type="ECO:0000256" key="4">
    <source>
        <dbReference type="ARBA" id="ARBA00023163"/>
    </source>
</evidence>
<protein>
    <submittedName>
        <fullName evidence="7">RNA polymerase sigma-B factor</fullName>
    </submittedName>
</protein>
<dbReference type="InterPro" id="IPR007627">
    <property type="entry name" value="RNA_pol_sigma70_r2"/>
</dbReference>
<organism evidence="7 8">
    <name type="scientific">Aeromicrobium panaciterrae</name>
    <dbReference type="NCBI Taxonomy" id="363861"/>
    <lineage>
        <taxon>Bacteria</taxon>
        <taxon>Bacillati</taxon>
        <taxon>Actinomycetota</taxon>
        <taxon>Actinomycetes</taxon>
        <taxon>Propionibacteriales</taxon>
        <taxon>Nocardioidaceae</taxon>
        <taxon>Aeromicrobium</taxon>
    </lineage>
</organism>
<accession>A0ABU1UJU2</accession>
<dbReference type="Proteomes" id="UP001257739">
    <property type="component" value="Unassembled WGS sequence"/>
</dbReference>
<dbReference type="RefSeq" id="WP_309965742.1">
    <property type="nucleotide sequence ID" value="NZ_JAVDWH010000001.1"/>
</dbReference>
<dbReference type="PRINTS" id="PR00046">
    <property type="entry name" value="SIGMA70FCT"/>
</dbReference>
<dbReference type="SUPFAM" id="SSF88946">
    <property type="entry name" value="Sigma2 domain of RNA polymerase sigma factors"/>
    <property type="match status" value="1"/>
</dbReference>
<evidence type="ECO:0000256" key="2">
    <source>
        <dbReference type="ARBA" id="ARBA00023082"/>
    </source>
</evidence>
<dbReference type="PANTHER" id="PTHR30385">
    <property type="entry name" value="SIGMA FACTOR F FLAGELLAR"/>
    <property type="match status" value="1"/>
</dbReference>
<keyword evidence="1" id="KW-0805">Transcription regulation</keyword>
<dbReference type="NCBIfam" id="TIGR02937">
    <property type="entry name" value="sigma70-ECF"/>
    <property type="match status" value="1"/>
</dbReference>
<dbReference type="PANTHER" id="PTHR30385:SF4">
    <property type="entry name" value="RNA POLYMERASE SIGMA-E FACTOR"/>
    <property type="match status" value="1"/>
</dbReference>
<reference evidence="7 8" key="1">
    <citation type="submission" date="2023-07" db="EMBL/GenBank/DDBJ databases">
        <title>Sorghum-associated microbial communities from plants grown in Nebraska, USA.</title>
        <authorList>
            <person name="Schachtman D."/>
        </authorList>
    </citation>
    <scope>NUCLEOTIDE SEQUENCE [LARGE SCALE GENOMIC DNA]</scope>
    <source>
        <strain evidence="7 8">BE248</strain>
    </source>
</reference>
<keyword evidence="4" id="KW-0804">Transcription</keyword>
<dbReference type="Pfam" id="PF04545">
    <property type="entry name" value="Sigma70_r4"/>
    <property type="match status" value="1"/>
</dbReference>
<dbReference type="EMBL" id="JAVDWH010000001">
    <property type="protein sequence ID" value="MDR7085435.1"/>
    <property type="molecule type" value="Genomic_DNA"/>
</dbReference>
<dbReference type="InterPro" id="IPR013325">
    <property type="entry name" value="RNA_pol_sigma_r2"/>
</dbReference>
<dbReference type="InterPro" id="IPR036388">
    <property type="entry name" value="WH-like_DNA-bd_sf"/>
</dbReference>
<evidence type="ECO:0000259" key="5">
    <source>
        <dbReference type="Pfam" id="PF04542"/>
    </source>
</evidence>
<keyword evidence="8" id="KW-1185">Reference proteome</keyword>
<dbReference type="CDD" id="cd06171">
    <property type="entry name" value="Sigma70_r4"/>
    <property type="match status" value="1"/>
</dbReference>
<dbReference type="InterPro" id="IPR014284">
    <property type="entry name" value="RNA_pol_sigma-70_dom"/>
</dbReference>
<evidence type="ECO:0000259" key="6">
    <source>
        <dbReference type="Pfam" id="PF04545"/>
    </source>
</evidence>
<dbReference type="InterPro" id="IPR013324">
    <property type="entry name" value="RNA_pol_sigma_r3/r4-like"/>
</dbReference>
<dbReference type="InterPro" id="IPR000943">
    <property type="entry name" value="RNA_pol_sigma70"/>
</dbReference>
<evidence type="ECO:0000256" key="3">
    <source>
        <dbReference type="ARBA" id="ARBA00023125"/>
    </source>
</evidence>
<dbReference type="SUPFAM" id="SSF88659">
    <property type="entry name" value="Sigma3 and sigma4 domains of RNA polymerase sigma factors"/>
    <property type="match status" value="2"/>
</dbReference>